<dbReference type="InterPro" id="IPR036938">
    <property type="entry name" value="PAP2/HPO_sf"/>
</dbReference>
<dbReference type="EMBL" id="CP060007">
    <property type="protein sequence ID" value="QNA44784.1"/>
    <property type="molecule type" value="Genomic_DNA"/>
</dbReference>
<proteinExistence type="predicted"/>
<gene>
    <name evidence="1" type="ORF">H4075_00885</name>
</gene>
<dbReference type="RefSeq" id="WP_182803271.1">
    <property type="nucleotide sequence ID" value="NZ_CP060007.1"/>
</dbReference>
<evidence type="ECO:0000313" key="2">
    <source>
        <dbReference type="Proteomes" id="UP000515344"/>
    </source>
</evidence>
<dbReference type="Gene3D" id="1.10.606.20">
    <property type="match status" value="1"/>
</dbReference>
<dbReference type="InterPro" id="IPR052559">
    <property type="entry name" value="V-haloperoxidase"/>
</dbReference>
<dbReference type="PANTHER" id="PTHR34599">
    <property type="entry name" value="PEROXIDASE-RELATED"/>
    <property type="match status" value="1"/>
</dbReference>
<dbReference type="PROSITE" id="PS51257">
    <property type="entry name" value="PROKAR_LIPOPROTEIN"/>
    <property type="match status" value="1"/>
</dbReference>
<dbReference type="AlphaFoldDB" id="A0A7G5XH31"/>
<evidence type="ECO:0000313" key="1">
    <source>
        <dbReference type="EMBL" id="QNA44784.1"/>
    </source>
</evidence>
<accession>A0A7G5XH31</accession>
<reference evidence="2" key="1">
    <citation type="submission" date="2020-08" db="EMBL/GenBank/DDBJ databases">
        <title>Lacibacter sp. S13-6-6 genome sequencing.</title>
        <authorList>
            <person name="Jin L."/>
        </authorList>
    </citation>
    <scope>NUCLEOTIDE SEQUENCE [LARGE SCALE GENOMIC DNA]</scope>
    <source>
        <strain evidence="2">S13-6-6</strain>
    </source>
</reference>
<dbReference type="Proteomes" id="UP000515344">
    <property type="component" value="Chromosome"/>
</dbReference>
<sequence>MKKTILTGILLYTSIFSVLLIACVKEQQPQQQNQYDAQVASSWMNLYLRLTKVTPGFNSVVAARAYAYAGLTMYESVAPGNKNLQSIMPQLNDAPSIPSVQNEKKYYWPASANAAMASITKKLFGNASAASVTAIDSLENDWNNRFQNKASAEEIQLATEFGKQVATIIVDWSKTDGGHEAFNNTTSASYTPPTGDGMWVPTAPAFGKPLHPYWGNNRSFIKNIAIETQPAVPIPFSTQQGSAFYNEVKYLFDRSKQLSAADSVTVKFWGDITGNYNAPAHAANIVTQLVKGKNLTLHDAAILYCKHGIAYSDALISSFKAKYQYNLLRPISYIRTVFEETSWNSVIPTPPHPEYASNHAVISSASAQVLAARFGNNFMFTDSTYEVEYGTRVYSSFQKYAEEAAMSRVLGGIHYHFTALSGLEQGKKVGNRVNQLVFLK</sequence>
<protein>
    <submittedName>
        <fullName evidence="1">Vanadium-dependent haloperoxidase</fullName>
    </submittedName>
</protein>
<dbReference type="PANTHER" id="PTHR34599:SF1">
    <property type="entry name" value="PHOSPHATIDIC ACID PHOSPHATASE TYPE 2_HALOPEROXIDASE DOMAIN-CONTAINING PROTEIN"/>
    <property type="match status" value="1"/>
</dbReference>
<dbReference type="KEGG" id="lacs:H4075_00885"/>
<keyword evidence="2" id="KW-1185">Reference proteome</keyword>
<organism evidence="1 2">
    <name type="scientific">Lacibacter sediminis</name>
    <dbReference type="NCBI Taxonomy" id="2760713"/>
    <lineage>
        <taxon>Bacteria</taxon>
        <taxon>Pseudomonadati</taxon>
        <taxon>Bacteroidota</taxon>
        <taxon>Chitinophagia</taxon>
        <taxon>Chitinophagales</taxon>
        <taxon>Chitinophagaceae</taxon>
        <taxon>Lacibacter</taxon>
    </lineage>
</organism>
<dbReference type="CDD" id="cd03398">
    <property type="entry name" value="PAP2_haloperoxidase"/>
    <property type="match status" value="1"/>
</dbReference>
<dbReference type="SUPFAM" id="SSF48317">
    <property type="entry name" value="Acid phosphatase/Vanadium-dependent haloperoxidase"/>
    <property type="match status" value="1"/>
</dbReference>
<name>A0A7G5XH31_9BACT</name>